<keyword evidence="3 6" id="KW-1133">Transmembrane helix</keyword>
<dbReference type="PANTHER" id="PTHR31234:SF72">
    <property type="entry name" value="NDR1_HIN1-LIKE PROTEIN 6"/>
    <property type="match status" value="1"/>
</dbReference>
<evidence type="ECO:0000256" key="6">
    <source>
        <dbReference type="SAM" id="Phobius"/>
    </source>
</evidence>
<organism evidence="8 9">
    <name type="scientific">Xanthoceras sorbifolium</name>
    <dbReference type="NCBI Taxonomy" id="99658"/>
    <lineage>
        <taxon>Eukaryota</taxon>
        <taxon>Viridiplantae</taxon>
        <taxon>Streptophyta</taxon>
        <taxon>Embryophyta</taxon>
        <taxon>Tracheophyta</taxon>
        <taxon>Spermatophyta</taxon>
        <taxon>Magnoliopsida</taxon>
        <taxon>eudicotyledons</taxon>
        <taxon>Gunneridae</taxon>
        <taxon>Pentapetalae</taxon>
        <taxon>rosids</taxon>
        <taxon>malvids</taxon>
        <taxon>Sapindales</taxon>
        <taxon>Sapindaceae</taxon>
        <taxon>Xanthoceroideae</taxon>
        <taxon>Xanthoceras</taxon>
    </lineage>
</organism>
<evidence type="ECO:0000313" key="9">
    <source>
        <dbReference type="Proteomes" id="UP000827721"/>
    </source>
</evidence>
<dbReference type="EMBL" id="JAFEMO010000011">
    <property type="protein sequence ID" value="KAH7557092.1"/>
    <property type="molecule type" value="Genomic_DNA"/>
</dbReference>
<feature type="region of interest" description="Disordered" evidence="5">
    <location>
        <begin position="1"/>
        <end position="57"/>
    </location>
</feature>
<keyword evidence="4 6" id="KW-0472">Membrane</keyword>
<sequence length="259" mass="29224">MADHPQKIHPVHEDVEAPPPQPDQLSPSPPPTVPLMPKDTSRSDNTNIPQRTIPVHHAKPPKRRRSCLCKCFCWTLSLLLILIILIASTVGILYLAFRPKLPKYSVDRMQVTQFNLTNESNLKATLNVTITARNPNKRIGIYYEGGSHISVWYTDTKLCEGSIPKFYQGHENTTVLNLPLAGETQNATSLAESVQLQLQQTGNVPLNLRVDQPVRVKLGKLKLMEVKFLVRCRLLVDSLSSTDNAIRIQDSKCKFRFRL</sequence>
<dbReference type="Proteomes" id="UP000827721">
    <property type="component" value="Unassembled WGS sequence"/>
</dbReference>
<evidence type="ECO:0000256" key="1">
    <source>
        <dbReference type="ARBA" id="ARBA00004167"/>
    </source>
</evidence>
<evidence type="ECO:0000313" key="8">
    <source>
        <dbReference type="EMBL" id="KAH7557092.1"/>
    </source>
</evidence>
<dbReference type="SUPFAM" id="SSF117070">
    <property type="entry name" value="LEA14-like"/>
    <property type="match status" value="1"/>
</dbReference>
<evidence type="ECO:0000256" key="3">
    <source>
        <dbReference type="ARBA" id="ARBA00022989"/>
    </source>
</evidence>
<feature type="domain" description="Late embryogenesis abundant protein LEA-2 subgroup" evidence="7">
    <location>
        <begin position="129"/>
        <end position="228"/>
    </location>
</feature>
<feature type="transmembrane region" description="Helical" evidence="6">
    <location>
        <begin position="71"/>
        <end position="97"/>
    </location>
</feature>
<evidence type="ECO:0000256" key="4">
    <source>
        <dbReference type="ARBA" id="ARBA00023136"/>
    </source>
</evidence>
<feature type="compositionally biased region" description="Basic and acidic residues" evidence="5">
    <location>
        <begin position="1"/>
        <end position="15"/>
    </location>
</feature>
<comment type="subcellular location">
    <subcellularLocation>
        <location evidence="1">Membrane</location>
        <topology evidence="1">Single-pass membrane protein</topology>
    </subcellularLocation>
</comment>
<dbReference type="InterPro" id="IPR004864">
    <property type="entry name" value="LEA_2"/>
</dbReference>
<comment type="caution">
    <text evidence="8">The sequence shown here is derived from an EMBL/GenBank/DDBJ whole genome shotgun (WGS) entry which is preliminary data.</text>
</comment>
<feature type="compositionally biased region" description="Pro residues" evidence="5">
    <location>
        <begin position="17"/>
        <end position="34"/>
    </location>
</feature>
<keyword evidence="2 6" id="KW-0812">Transmembrane</keyword>
<dbReference type="PANTHER" id="PTHR31234">
    <property type="entry name" value="LATE EMBRYOGENESIS ABUNDANT (LEA) HYDROXYPROLINE-RICH GLYCOPROTEIN FAMILY"/>
    <property type="match status" value="1"/>
</dbReference>
<gene>
    <name evidence="8" type="ORF">JRO89_XS11G0045000</name>
</gene>
<reference evidence="8 9" key="1">
    <citation type="submission" date="2021-02" db="EMBL/GenBank/DDBJ databases">
        <title>Plant Genome Project.</title>
        <authorList>
            <person name="Zhang R.-G."/>
        </authorList>
    </citation>
    <scope>NUCLEOTIDE SEQUENCE [LARGE SCALE GENOMIC DNA]</scope>
    <source>
        <tissue evidence="8">Leaves</tissue>
    </source>
</reference>
<dbReference type="Gene3D" id="2.60.40.1820">
    <property type="match status" value="1"/>
</dbReference>
<name>A0ABQ8HEN4_9ROSI</name>
<protein>
    <recommendedName>
        <fullName evidence="7">Late embryogenesis abundant protein LEA-2 subgroup domain-containing protein</fullName>
    </recommendedName>
</protein>
<proteinExistence type="predicted"/>
<evidence type="ECO:0000256" key="2">
    <source>
        <dbReference type="ARBA" id="ARBA00022692"/>
    </source>
</evidence>
<keyword evidence="9" id="KW-1185">Reference proteome</keyword>
<dbReference type="InterPro" id="IPR044839">
    <property type="entry name" value="NDR1-like"/>
</dbReference>
<accession>A0ABQ8HEN4</accession>
<evidence type="ECO:0000259" key="7">
    <source>
        <dbReference type="Pfam" id="PF03168"/>
    </source>
</evidence>
<dbReference type="Pfam" id="PF03168">
    <property type="entry name" value="LEA_2"/>
    <property type="match status" value="1"/>
</dbReference>
<evidence type="ECO:0000256" key="5">
    <source>
        <dbReference type="SAM" id="MobiDB-lite"/>
    </source>
</evidence>